<dbReference type="InterPro" id="IPR021109">
    <property type="entry name" value="Peptidase_aspartic_dom_sf"/>
</dbReference>
<evidence type="ECO:0000256" key="1">
    <source>
        <dbReference type="ARBA" id="ARBA00022801"/>
    </source>
</evidence>
<dbReference type="InterPro" id="IPR043502">
    <property type="entry name" value="DNA/RNA_pol_sf"/>
</dbReference>
<dbReference type="PANTHER" id="PTHR46249">
    <property type="entry name" value="CCHC-TYPE DOMAIN-CONTAINING PROTEIN-RELATED"/>
    <property type="match status" value="1"/>
</dbReference>
<dbReference type="AlphaFoldDB" id="A0A371F5P1"/>
<reference evidence="5" key="1">
    <citation type="submission" date="2018-05" db="EMBL/GenBank/DDBJ databases">
        <title>Draft genome of Mucuna pruriens seed.</title>
        <authorList>
            <person name="Nnadi N.E."/>
            <person name="Vos R."/>
            <person name="Hasami M.H."/>
            <person name="Devisetty U.K."/>
            <person name="Aguiy J.C."/>
        </authorList>
    </citation>
    <scope>NUCLEOTIDE SEQUENCE [LARGE SCALE GENOMIC DNA]</scope>
    <source>
        <strain evidence="5">JCA_2017</strain>
    </source>
</reference>
<dbReference type="GO" id="GO:0016787">
    <property type="term" value="F:hydrolase activity"/>
    <property type="evidence" value="ECO:0007669"/>
    <property type="project" value="UniProtKB-KW"/>
</dbReference>
<feature type="non-terminal residue" evidence="5">
    <location>
        <position position="1"/>
    </location>
</feature>
<keyword evidence="6" id="KW-1185">Reference proteome</keyword>
<dbReference type="OrthoDB" id="1401424at2759"/>
<gene>
    <name evidence="5" type="ORF">CR513_46756</name>
</gene>
<evidence type="ECO:0000256" key="2">
    <source>
        <dbReference type="SAM" id="Coils"/>
    </source>
</evidence>
<comment type="caution">
    <text evidence="5">The sequence shown here is derived from an EMBL/GenBank/DDBJ whole genome shotgun (WGS) entry which is preliminary data.</text>
</comment>
<dbReference type="Gene3D" id="3.10.10.10">
    <property type="entry name" value="HIV Type 1 Reverse Transcriptase, subunit A, domain 1"/>
    <property type="match status" value="1"/>
</dbReference>
<organism evidence="5 6">
    <name type="scientific">Mucuna pruriens</name>
    <name type="common">Velvet bean</name>
    <name type="synonym">Dolichos pruriens</name>
    <dbReference type="NCBI Taxonomy" id="157652"/>
    <lineage>
        <taxon>Eukaryota</taxon>
        <taxon>Viridiplantae</taxon>
        <taxon>Streptophyta</taxon>
        <taxon>Embryophyta</taxon>
        <taxon>Tracheophyta</taxon>
        <taxon>Spermatophyta</taxon>
        <taxon>Magnoliopsida</taxon>
        <taxon>eudicotyledons</taxon>
        <taxon>Gunneridae</taxon>
        <taxon>Pentapetalae</taxon>
        <taxon>rosids</taxon>
        <taxon>fabids</taxon>
        <taxon>Fabales</taxon>
        <taxon>Fabaceae</taxon>
        <taxon>Papilionoideae</taxon>
        <taxon>50 kb inversion clade</taxon>
        <taxon>NPAAA clade</taxon>
        <taxon>indigoferoid/millettioid clade</taxon>
        <taxon>Phaseoleae</taxon>
        <taxon>Mucuna</taxon>
    </lineage>
</organism>
<evidence type="ECO:0000313" key="5">
    <source>
        <dbReference type="EMBL" id="RDX73612.1"/>
    </source>
</evidence>
<dbReference type="InterPro" id="IPR043128">
    <property type="entry name" value="Rev_trsase/Diguanyl_cyclase"/>
</dbReference>
<dbReference type="Pfam" id="PF00077">
    <property type="entry name" value="RVP"/>
    <property type="match status" value="1"/>
</dbReference>
<feature type="coiled-coil region" evidence="2">
    <location>
        <begin position="99"/>
        <end position="126"/>
    </location>
</feature>
<evidence type="ECO:0000256" key="3">
    <source>
        <dbReference type="SAM" id="MobiDB-lite"/>
    </source>
</evidence>
<keyword evidence="2" id="KW-0175">Coiled coil</keyword>
<dbReference type="Gene3D" id="2.40.70.10">
    <property type="entry name" value="Acid Proteases"/>
    <property type="match status" value="1"/>
</dbReference>
<accession>A0A371F5P1</accession>
<dbReference type="CDD" id="cd00303">
    <property type="entry name" value="retropepsin_like"/>
    <property type="match status" value="1"/>
</dbReference>
<feature type="domain" description="Retropepsins" evidence="4">
    <location>
        <begin position="166"/>
        <end position="257"/>
    </location>
</feature>
<feature type="compositionally biased region" description="Low complexity" evidence="3">
    <location>
        <begin position="36"/>
        <end position="45"/>
    </location>
</feature>
<dbReference type="InterPro" id="IPR018061">
    <property type="entry name" value="Retropepsins"/>
</dbReference>
<protein>
    <recommendedName>
        <fullName evidence="4">Retropepsins domain-containing protein</fullName>
    </recommendedName>
</protein>
<proteinExistence type="predicted"/>
<dbReference type="SUPFAM" id="SSF56672">
    <property type="entry name" value="DNA/RNA polymerases"/>
    <property type="match status" value="1"/>
</dbReference>
<dbReference type="Gene3D" id="3.30.70.270">
    <property type="match status" value="1"/>
</dbReference>
<name>A0A371F5P1_MUCPR</name>
<sequence length="421" mass="49738">MLQLWKTRPHKTINNLLTETSEEESEKESFSEDLNQIQQDEQVSSSEEEEETSEINTLKKKQDLLFEVIDSISDPQEKKVFLNKLKKTLETKPKQKEFITSLQIEINNLKHEVKELKQQQEIHQIILSQFEDHSDSDRETREENESRDEENFMGLINRIKIQKFYIHIKIIVNDFVLNTLALFDTGADSNCILQGLIPTNFFEKTSEKLSIASGSKLKINYKLSRAIIENQDLRIETSFLLVKNLKNKVVLGTPFIKALFPLQISKEGITTWHLVSFGNIQTQLDKPQIIEKIQPLLKYIKTTIWSDLPHAFWNRKKHMVDLPYEKNFTEKQIATKARPIQMNEEMLQYSELERGTPRIALRWIRYPIPNKKDILNRLNSEKIFSKFDMKLGYWQIQIKETDRYKITFIVPFGQYEWNVMP</sequence>
<feature type="region of interest" description="Disordered" evidence="3">
    <location>
        <begin position="18"/>
        <end position="56"/>
    </location>
</feature>
<dbReference type="Proteomes" id="UP000257109">
    <property type="component" value="Unassembled WGS sequence"/>
</dbReference>
<evidence type="ECO:0000313" key="6">
    <source>
        <dbReference type="Proteomes" id="UP000257109"/>
    </source>
</evidence>
<keyword evidence="1" id="KW-0378">Hydrolase</keyword>
<evidence type="ECO:0000259" key="4">
    <source>
        <dbReference type="Pfam" id="PF00077"/>
    </source>
</evidence>
<dbReference type="EMBL" id="QJKJ01010464">
    <property type="protein sequence ID" value="RDX73612.1"/>
    <property type="molecule type" value="Genomic_DNA"/>
</dbReference>